<dbReference type="Proteomes" id="UP001168098">
    <property type="component" value="Unassembled WGS sequence"/>
</dbReference>
<dbReference type="PANTHER" id="PTHR47989">
    <property type="entry name" value="OS01G0750732 PROTEIN"/>
    <property type="match status" value="1"/>
</dbReference>
<keyword evidence="3" id="KW-0067">ATP-binding</keyword>
<dbReference type="Gene3D" id="1.10.510.10">
    <property type="entry name" value="Transferase(Phosphotransferase) domain 1"/>
    <property type="match status" value="1"/>
</dbReference>
<accession>A0AA38Z496</accession>
<feature type="transmembrane region" description="Helical" evidence="4">
    <location>
        <begin position="232"/>
        <end position="255"/>
    </location>
</feature>
<feature type="domain" description="Protein kinase" evidence="6">
    <location>
        <begin position="42"/>
        <end position="349"/>
    </location>
</feature>
<dbReference type="GO" id="GO:0004674">
    <property type="term" value="F:protein serine/threonine kinase activity"/>
    <property type="evidence" value="ECO:0007669"/>
    <property type="project" value="UniProtKB-KW"/>
</dbReference>
<protein>
    <recommendedName>
        <fullName evidence="6">Protein kinase domain-containing protein</fullName>
    </recommendedName>
</protein>
<keyword evidence="1" id="KW-0808">Transferase</keyword>
<name>A0AA38Z496_VITRO</name>
<keyword evidence="1" id="KW-0418">Kinase</keyword>
<dbReference type="InterPro" id="IPR043891">
    <property type="entry name" value="SPARK"/>
</dbReference>
<reference evidence="7 8" key="1">
    <citation type="journal article" date="2023" name="BMC Biotechnol.">
        <title>Vitis rotundifolia cv Carlos genome sequencing.</title>
        <authorList>
            <person name="Huff M."/>
            <person name="Hulse-Kemp A."/>
            <person name="Scheffler B."/>
            <person name="Youngblood R."/>
            <person name="Simpson S."/>
            <person name="Babiker E."/>
            <person name="Staton M."/>
        </authorList>
    </citation>
    <scope>NUCLEOTIDE SEQUENCE [LARGE SCALE GENOMIC DNA]</scope>
    <source>
        <tissue evidence="7">Leaf</tissue>
    </source>
</reference>
<comment type="caution">
    <text evidence="7">The sequence shown here is derived from an EMBL/GenBank/DDBJ whole genome shotgun (WGS) entry which is preliminary data.</text>
</comment>
<dbReference type="SUPFAM" id="SSF56112">
    <property type="entry name" value="Protein kinase-like (PK-like)"/>
    <property type="match status" value="1"/>
</dbReference>
<dbReference type="InterPro" id="IPR000719">
    <property type="entry name" value="Prot_kinase_dom"/>
</dbReference>
<keyword evidence="5" id="KW-0732">Signal</keyword>
<feature type="signal peptide" evidence="5">
    <location>
        <begin position="1"/>
        <end position="19"/>
    </location>
</feature>
<evidence type="ECO:0000256" key="2">
    <source>
        <dbReference type="ARBA" id="ARBA00022741"/>
    </source>
</evidence>
<dbReference type="PANTHER" id="PTHR47989:SF62">
    <property type="entry name" value="OS05G0423500 PROTEIN"/>
    <property type="match status" value="1"/>
</dbReference>
<dbReference type="Pfam" id="PF00069">
    <property type="entry name" value="Pkinase"/>
    <property type="match status" value="1"/>
</dbReference>
<evidence type="ECO:0000313" key="8">
    <source>
        <dbReference type="Proteomes" id="UP001168098"/>
    </source>
</evidence>
<keyword evidence="8" id="KW-1185">Reference proteome</keyword>
<organism evidence="7 8">
    <name type="scientific">Vitis rotundifolia</name>
    <name type="common">Muscadine grape</name>
    <dbReference type="NCBI Taxonomy" id="103349"/>
    <lineage>
        <taxon>Eukaryota</taxon>
        <taxon>Viridiplantae</taxon>
        <taxon>Streptophyta</taxon>
        <taxon>Embryophyta</taxon>
        <taxon>Tracheophyta</taxon>
        <taxon>Spermatophyta</taxon>
        <taxon>Magnoliopsida</taxon>
        <taxon>eudicotyledons</taxon>
        <taxon>Gunneridae</taxon>
        <taxon>Pentapetalae</taxon>
        <taxon>rosids</taxon>
        <taxon>Vitales</taxon>
        <taxon>Vitaceae</taxon>
        <taxon>Viteae</taxon>
        <taxon>Vitis</taxon>
    </lineage>
</organism>
<proteinExistence type="predicted"/>
<evidence type="ECO:0000256" key="5">
    <source>
        <dbReference type="SAM" id="SignalP"/>
    </source>
</evidence>
<dbReference type="EMBL" id="JARBHA010000014">
    <property type="protein sequence ID" value="KAJ9682126.1"/>
    <property type="molecule type" value="Genomic_DNA"/>
</dbReference>
<dbReference type="InterPro" id="IPR011009">
    <property type="entry name" value="Kinase-like_dom_sf"/>
</dbReference>
<gene>
    <name evidence="7" type="ORF">PVL29_018156</name>
</gene>
<evidence type="ECO:0000256" key="3">
    <source>
        <dbReference type="ARBA" id="ARBA00022840"/>
    </source>
</evidence>
<keyword evidence="4" id="KW-0812">Transmembrane</keyword>
<evidence type="ECO:0000259" key="6">
    <source>
        <dbReference type="PROSITE" id="PS50011"/>
    </source>
</evidence>
<dbReference type="AlphaFoldDB" id="A0AA38Z496"/>
<sequence>MYLIFFIFLELCSVFSSFAAPIASSSELPHGKNASGGCPLNFDVLRKLSAGAESVAFTDVATECQNLLQAIRILRAEYPRSSGKFYLPSDASEACRDSFQALVDESIPGFDTRSSCGVQTEWISLACMNVTTPSQFESRIPEPKMQDIRHYCNQSLKHGSPCRSCRDRLLRLEEAYFRGPDIWNVSDCTGYPFIYAAALVNPFGPSDLRTTKCLFLLDFSSGAKAAKRHKNVVFGVVTGSSVGLLVTVVGVWVLWRRHSRRQRRSNQFTGPVSGLPAIFHRDVKCSNRLLDETFEPELADFGLAKFRPEGPTHMSTKVAGTLGDVAPEYGLYGQLTDRSDVCSFGGCAS</sequence>
<keyword evidence="1" id="KW-0723">Serine/threonine-protein kinase</keyword>
<keyword evidence="4" id="KW-0472">Membrane</keyword>
<evidence type="ECO:0000256" key="1">
    <source>
        <dbReference type="ARBA" id="ARBA00022527"/>
    </source>
</evidence>
<evidence type="ECO:0000313" key="7">
    <source>
        <dbReference type="EMBL" id="KAJ9682126.1"/>
    </source>
</evidence>
<evidence type="ECO:0000256" key="4">
    <source>
        <dbReference type="SAM" id="Phobius"/>
    </source>
</evidence>
<keyword evidence="2" id="KW-0547">Nucleotide-binding</keyword>
<dbReference type="GO" id="GO:0005524">
    <property type="term" value="F:ATP binding"/>
    <property type="evidence" value="ECO:0007669"/>
    <property type="project" value="UniProtKB-KW"/>
</dbReference>
<dbReference type="Pfam" id="PF19160">
    <property type="entry name" value="SPARK"/>
    <property type="match status" value="1"/>
</dbReference>
<feature type="chain" id="PRO_5041361542" description="Protein kinase domain-containing protein" evidence="5">
    <location>
        <begin position="20"/>
        <end position="349"/>
    </location>
</feature>
<keyword evidence="4" id="KW-1133">Transmembrane helix</keyword>
<dbReference type="PROSITE" id="PS50011">
    <property type="entry name" value="PROTEIN_KINASE_DOM"/>
    <property type="match status" value="1"/>
</dbReference>